<gene>
    <name evidence="1" type="ORF">PACLA_8A023055</name>
</gene>
<dbReference type="Proteomes" id="UP001152795">
    <property type="component" value="Unassembled WGS sequence"/>
</dbReference>
<evidence type="ECO:0000313" key="1">
    <source>
        <dbReference type="EMBL" id="CAB4039045.1"/>
    </source>
</evidence>
<dbReference type="AlphaFoldDB" id="A0A6S7K107"/>
<organism evidence="1 2">
    <name type="scientific">Paramuricea clavata</name>
    <name type="common">Red gorgonian</name>
    <name type="synonym">Violescent sea-whip</name>
    <dbReference type="NCBI Taxonomy" id="317549"/>
    <lineage>
        <taxon>Eukaryota</taxon>
        <taxon>Metazoa</taxon>
        <taxon>Cnidaria</taxon>
        <taxon>Anthozoa</taxon>
        <taxon>Octocorallia</taxon>
        <taxon>Malacalcyonacea</taxon>
        <taxon>Plexauridae</taxon>
        <taxon>Paramuricea</taxon>
    </lineage>
</organism>
<dbReference type="EMBL" id="CACRXK020024890">
    <property type="protein sequence ID" value="CAB4039045.1"/>
    <property type="molecule type" value="Genomic_DNA"/>
</dbReference>
<protein>
    <submittedName>
        <fullName evidence="1">Uncharacterized protein</fullName>
    </submittedName>
</protein>
<feature type="non-terminal residue" evidence="1">
    <location>
        <position position="1"/>
    </location>
</feature>
<sequence>AQMWCLARFLPLIIGAKVPEVDEHWQLFLKMLDIADMIFSPVTSYNQASYLAVLIEEHHTEFKRLYPNCSIIPKMHYLIHYPRTMIRLGPMMTSWCMRFEAKHQYFKKLAAGLGNFKNLALTLATRHQNKQCYTKFNICKPTERGPGKLHKAGTTNYFQLVKKKVPEVTMDCDITVFTWISVYGTKYKIGAVVQTGFHNLLPVFGVIHKIIIVCSGPSKPYFVVEIMDTICLNEHYHSYEVERSKEKSFEIHSQDDFITFLPMNITSPVNATGL</sequence>
<dbReference type="OrthoDB" id="5948273at2759"/>
<proteinExistence type="predicted"/>
<feature type="non-terminal residue" evidence="1">
    <location>
        <position position="274"/>
    </location>
</feature>
<evidence type="ECO:0000313" key="2">
    <source>
        <dbReference type="Proteomes" id="UP001152795"/>
    </source>
</evidence>
<name>A0A6S7K107_PARCT</name>
<reference evidence="1" key="1">
    <citation type="submission" date="2020-04" db="EMBL/GenBank/DDBJ databases">
        <authorList>
            <person name="Alioto T."/>
            <person name="Alioto T."/>
            <person name="Gomez Garrido J."/>
        </authorList>
    </citation>
    <scope>NUCLEOTIDE SEQUENCE</scope>
    <source>
        <strain evidence="1">A484AB</strain>
    </source>
</reference>
<keyword evidence="2" id="KW-1185">Reference proteome</keyword>
<accession>A0A6S7K107</accession>
<comment type="caution">
    <text evidence="1">The sequence shown here is derived from an EMBL/GenBank/DDBJ whole genome shotgun (WGS) entry which is preliminary data.</text>
</comment>